<dbReference type="SUPFAM" id="SSF49464">
    <property type="entry name" value="Carboxypeptidase regulatory domain-like"/>
    <property type="match status" value="1"/>
</dbReference>
<dbReference type="InterPro" id="IPR025667">
    <property type="entry name" value="SprB_repeat"/>
</dbReference>
<evidence type="ECO:0000256" key="1">
    <source>
        <dbReference type="SAM" id="SignalP"/>
    </source>
</evidence>
<dbReference type="Proteomes" id="UP000198379">
    <property type="component" value="Unassembled WGS sequence"/>
</dbReference>
<sequence>MNYNYLKVLKSQILALSVMILFVASANAQTITVTGTQNNAAIDQVTLEVNGSTIVQNNSFGNSNPTPNNASVTIDNIRLENGDQIFVTNTMPAISNPNPLIGSNSIPSNSVGVVRANQTQPIPHTNANYLSELESVVGNTDLRSYWTIESGSIPTGERFVDMVYTNQIPRNGYLLVSERNGNSGIDFVPLDVNGNVISGATQVQVRGFDWDTGVNHQTNIPNQTQSLVAFSAALFNTSQQIFGFRVISVNEPDGKLLFFVSSISAGPDNAGIIDGNTGQNNVINVLDNDQLNGEFLNPNDVTLTLVQPEPNGFITLNSDGTVDVAPDTPTGKYQFIYEICDGTGACDQAVVTVDVINAVASARDCTCSPFVENGNFSNPTLESGSDLQVGAVYRFSNVFPNIDALVEVEEFTNGASLLQIDVAGFGIGSAFQPQINSTNNGDQSVLFDIKFVTSGGTAADQILLSFFGTPLDIDGNDENAREYAELSLPDAYYVSSTTLLDVSNDAAFVRGEAQSDSNAPDDGNGISTDPRYTFSNYYENYSNLKYRVGKLDDDSDRFYSFNLTNATYVDPVSIFITTPVICGNVSDEEGNPLANVQVVVDGDDGTSTTVITDADGNYRALTEIDDINAVVDYEIRETDLTGYISISDADGANDNLISRTINVQSSCDNDFVDGFELIISAEGQTDVLCNGEATGSLEVSATGGVAPYQFSINGGSNQSSGIFNNLLAGVYTVTVTDALGRTEDITITITEPDNALSVNITRVDATTAQGCLNGEATATVTGG</sequence>
<evidence type="ECO:0000313" key="3">
    <source>
        <dbReference type="Proteomes" id="UP000198379"/>
    </source>
</evidence>
<keyword evidence="3" id="KW-1185">Reference proteome</keyword>
<dbReference type="Pfam" id="PF13573">
    <property type="entry name" value="SprB"/>
    <property type="match status" value="1"/>
</dbReference>
<accession>A0A239DPG2</accession>
<dbReference type="EMBL" id="FZNY01000012">
    <property type="protein sequence ID" value="SNS34406.1"/>
    <property type="molecule type" value="Genomic_DNA"/>
</dbReference>
<dbReference type="Pfam" id="PF17963">
    <property type="entry name" value="Big_9"/>
    <property type="match status" value="1"/>
</dbReference>
<feature type="non-terminal residue" evidence="2">
    <location>
        <position position="783"/>
    </location>
</feature>
<keyword evidence="2" id="KW-0378">Hydrolase</keyword>
<feature type="chain" id="PRO_5012624749" evidence="1">
    <location>
        <begin position="29"/>
        <end position="783"/>
    </location>
</feature>
<organism evidence="2 3">
    <name type="scientific">Dokdonia pacifica</name>
    <dbReference type="NCBI Taxonomy" id="1627892"/>
    <lineage>
        <taxon>Bacteria</taxon>
        <taxon>Pseudomonadati</taxon>
        <taxon>Bacteroidota</taxon>
        <taxon>Flavobacteriia</taxon>
        <taxon>Flavobacteriales</taxon>
        <taxon>Flavobacteriaceae</taxon>
        <taxon>Dokdonia</taxon>
    </lineage>
</organism>
<keyword evidence="2" id="KW-0121">Carboxypeptidase</keyword>
<name>A0A239DPG2_9FLAO</name>
<evidence type="ECO:0000313" key="2">
    <source>
        <dbReference type="EMBL" id="SNS34406.1"/>
    </source>
</evidence>
<dbReference type="RefSeq" id="WP_218823101.1">
    <property type="nucleotide sequence ID" value="NZ_FZNY01000012.1"/>
</dbReference>
<dbReference type="InterPro" id="IPR008969">
    <property type="entry name" value="CarboxyPept-like_regulatory"/>
</dbReference>
<protein>
    <submittedName>
        <fullName evidence="2">Carboxypeptidase regulatory-like domain-containing protein</fullName>
    </submittedName>
</protein>
<dbReference type="Gene3D" id="2.60.40.1120">
    <property type="entry name" value="Carboxypeptidase-like, regulatory domain"/>
    <property type="match status" value="1"/>
</dbReference>
<dbReference type="AlphaFoldDB" id="A0A239DPG2"/>
<gene>
    <name evidence="2" type="ORF">SAMN06265376_1121</name>
</gene>
<keyword evidence="1" id="KW-0732">Signal</keyword>
<proteinExistence type="predicted"/>
<keyword evidence="2" id="KW-0645">Protease</keyword>
<reference evidence="2 3" key="1">
    <citation type="submission" date="2017-06" db="EMBL/GenBank/DDBJ databases">
        <authorList>
            <person name="Kim H.J."/>
            <person name="Triplett B.A."/>
        </authorList>
    </citation>
    <scope>NUCLEOTIDE SEQUENCE [LARGE SCALE GENOMIC DNA]</scope>
    <source>
        <strain evidence="2 3">DSM 25597</strain>
    </source>
</reference>
<dbReference type="GO" id="GO:0004180">
    <property type="term" value="F:carboxypeptidase activity"/>
    <property type="evidence" value="ECO:0007669"/>
    <property type="project" value="UniProtKB-KW"/>
</dbReference>
<feature type="signal peptide" evidence="1">
    <location>
        <begin position="1"/>
        <end position="28"/>
    </location>
</feature>